<keyword evidence="3" id="KW-1185">Reference proteome</keyword>
<proteinExistence type="predicted"/>
<dbReference type="EMBL" id="MPIN01000009">
    <property type="protein sequence ID" value="OJH36952.1"/>
    <property type="molecule type" value="Genomic_DNA"/>
</dbReference>
<dbReference type="AlphaFoldDB" id="A0A1L9B3W0"/>
<name>A0A1L9B3W0_9BACT</name>
<feature type="compositionally biased region" description="Polar residues" evidence="1">
    <location>
        <begin position="80"/>
        <end position="97"/>
    </location>
</feature>
<reference evidence="3" key="1">
    <citation type="submission" date="2016-11" db="EMBL/GenBank/DDBJ databases">
        <authorList>
            <person name="Shukria A."/>
            <person name="Stevens D.C."/>
        </authorList>
    </citation>
    <scope>NUCLEOTIDE SEQUENCE [LARGE SCALE GENOMIC DNA]</scope>
    <source>
        <strain evidence="3">Cbfe23</strain>
    </source>
</reference>
<gene>
    <name evidence="2" type="ORF">BON30_31160</name>
</gene>
<accession>A0A1L9B3W0</accession>
<evidence type="ECO:0000313" key="2">
    <source>
        <dbReference type="EMBL" id="OJH36952.1"/>
    </source>
</evidence>
<evidence type="ECO:0000313" key="3">
    <source>
        <dbReference type="Proteomes" id="UP000182229"/>
    </source>
</evidence>
<protein>
    <submittedName>
        <fullName evidence="2">Uncharacterized protein</fullName>
    </submittedName>
</protein>
<feature type="region of interest" description="Disordered" evidence="1">
    <location>
        <begin position="76"/>
        <end position="103"/>
    </location>
</feature>
<organism evidence="2 3">
    <name type="scientific">Cystobacter ferrugineus</name>
    <dbReference type="NCBI Taxonomy" id="83449"/>
    <lineage>
        <taxon>Bacteria</taxon>
        <taxon>Pseudomonadati</taxon>
        <taxon>Myxococcota</taxon>
        <taxon>Myxococcia</taxon>
        <taxon>Myxococcales</taxon>
        <taxon>Cystobacterineae</taxon>
        <taxon>Archangiaceae</taxon>
        <taxon>Cystobacter</taxon>
    </lineage>
</organism>
<sequence>MLHNAYWLPTVGGLMRLLGPGSSDISSSRHMAAGIALVSASGCVGTDATLVDGECNQTDSTVSCCLKMNPGQYEKCGATPPTQQPSHAETKPSSTETQPHRPQLLINVSDDDDDAMTDEEVDKMCREYYVRCIEKRGLKINLQYGTSHCQSCFDLCRKKRYWPWSANGKRCPGG</sequence>
<comment type="caution">
    <text evidence="2">The sequence shown here is derived from an EMBL/GenBank/DDBJ whole genome shotgun (WGS) entry which is preliminary data.</text>
</comment>
<reference evidence="2 3" key="2">
    <citation type="submission" date="2016-12" db="EMBL/GenBank/DDBJ databases">
        <title>Draft Genome Sequence of Cystobacter ferrugineus Strain Cbfe23.</title>
        <authorList>
            <person name="Akbar S."/>
            <person name="Dowd S.E."/>
            <person name="Stevens D.C."/>
        </authorList>
    </citation>
    <scope>NUCLEOTIDE SEQUENCE [LARGE SCALE GENOMIC DNA]</scope>
    <source>
        <strain evidence="2 3">Cbfe23</strain>
    </source>
</reference>
<dbReference type="Proteomes" id="UP000182229">
    <property type="component" value="Unassembled WGS sequence"/>
</dbReference>
<evidence type="ECO:0000256" key="1">
    <source>
        <dbReference type="SAM" id="MobiDB-lite"/>
    </source>
</evidence>